<dbReference type="EC" id="3.6.4.-" evidence="9 10"/>
<dbReference type="SMART" id="SM00382">
    <property type="entry name" value="AAA"/>
    <property type="match status" value="1"/>
</dbReference>
<dbReference type="AlphaFoldDB" id="A0A0G1WZK6"/>
<evidence type="ECO:0000256" key="9">
    <source>
        <dbReference type="HAMAP-Rule" id="MF_01884"/>
    </source>
</evidence>
<dbReference type="SUPFAM" id="SSF52540">
    <property type="entry name" value="P-loop containing nucleoside triphosphate hydrolases"/>
    <property type="match status" value="1"/>
</dbReference>
<dbReference type="GO" id="GO:0006353">
    <property type="term" value="P:DNA-templated transcription termination"/>
    <property type="evidence" value="ECO:0007669"/>
    <property type="project" value="UniProtKB-UniRule"/>
</dbReference>
<dbReference type="GO" id="GO:0008186">
    <property type="term" value="F:ATP-dependent activity, acting on RNA"/>
    <property type="evidence" value="ECO:0007669"/>
    <property type="project" value="UniProtKB-UniRule"/>
</dbReference>
<dbReference type="PATRIC" id="fig|1618439.3.peg.336"/>
<dbReference type="InterPro" id="IPR027417">
    <property type="entry name" value="P-loop_NTPase"/>
</dbReference>
<evidence type="ECO:0000313" key="15">
    <source>
        <dbReference type="Proteomes" id="UP000034661"/>
    </source>
</evidence>
<dbReference type="GO" id="GO:0005524">
    <property type="term" value="F:ATP binding"/>
    <property type="evidence" value="ECO:0007669"/>
    <property type="project" value="UniProtKB-UniRule"/>
</dbReference>
<dbReference type="NCBIfam" id="TIGR00767">
    <property type="entry name" value="rho"/>
    <property type="match status" value="1"/>
</dbReference>
<keyword evidence="3 9" id="KW-0378">Hydrolase</keyword>
<evidence type="ECO:0000256" key="6">
    <source>
        <dbReference type="ARBA" id="ARBA00022884"/>
    </source>
</evidence>
<keyword evidence="2 9" id="KW-0547">Nucleotide-binding</keyword>
<comment type="caution">
    <text evidence="9">Lacks conserved residue(s) required for the propagation of feature annotation.</text>
</comment>
<comment type="caution">
    <text evidence="14">The sequence shown here is derived from an EMBL/GenBank/DDBJ whole genome shotgun (WGS) entry which is preliminary data.</text>
</comment>
<dbReference type="PANTHER" id="PTHR46425">
    <property type="entry name" value="TRANSCRIPTION TERMINATION FACTOR RHO"/>
    <property type="match status" value="1"/>
</dbReference>
<dbReference type="EMBL" id="LCPJ01000009">
    <property type="protein sequence ID" value="KKU95743.1"/>
    <property type="molecule type" value="Genomic_DNA"/>
</dbReference>
<evidence type="ECO:0000256" key="5">
    <source>
        <dbReference type="ARBA" id="ARBA00022840"/>
    </source>
</evidence>
<evidence type="ECO:0000256" key="3">
    <source>
        <dbReference type="ARBA" id="ARBA00022801"/>
    </source>
</evidence>
<evidence type="ECO:0000259" key="13">
    <source>
        <dbReference type="PROSITE" id="PS51856"/>
    </source>
</evidence>
<sequence>MAFRASTKSKKSSVTEEKPASPVDKQSAETPLDQNVSLSGLSIDDLIGGQKEESKEQTVVDVAPKLPQAEEVRPASTQRGEQPVPYRDSPRFVSHDRGMPAGRQGFHRSTQGFGQRGGMPSGRPGYRREWGRPASRPAGPPPENGNASPRWSPGEAGSYTQDIDVPTETVRGILDTMPEGHGFLRPKFTPSEKDVYISQSQIRRFLLRNGDMVQGQARQPKDNERYWGLLKVENVNDKAAEEMEKRPNFEDLTPIYPNKQIKLESGHPPAGGALSTRMIDLVAPIGFGQRGLIVSPPKAGKTTILKEMAAGISANYPEVHLMAALIGERPEEVTDLSRSIKGEVLASNFDQSPAEQTRIAEVALDRAKRLVEMGRDVVVLLDSITRLARAYNLVVNPSGRTLSGGFDPAALYPAKRFLGAARCVEGGGSLTVIGTALVETGSRMDDLIYEEFKGTGNMELHLSRILQERRIFPAIDLVKSGTRHDELLLGEEAMKRVVTLRHMLSLLGDEERTLMMIERLTKSKSNDEFLDGLGKG</sequence>
<reference evidence="14 15" key="1">
    <citation type="journal article" date="2015" name="Nature">
        <title>rRNA introns, odd ribosomes, and small enigmatic genomes across a large radiation of phyla.</title>
        <authorList>
            <person name="Brown C.T."/>
            <person name="Hug L.A."/>
            <person name="Thomas B.C."/>
            <person name="Sharon I."/>
            <person name="Castelle C.J."/>
            <person name="Singh A."/>
            <person name="Wilkins M.J."/>
            <person name="Williams K.H."/>
            <person name="Banfield J.F."/>
        </authorList>
    </citation>
    <scope>NUCLEOTIDE SEQUENCE [LARGE SCALE GENOMIC DNA]</scope>
</reference>
<accession>A0A0G1WZK6</accession>
<keyword evidence="4 9" id="KW-0347">Helicase</keyword>
<evidence type="ECO:0000256" key="7">
    <source>
        <dbReference type="ARBA" id="ARBA00023015"/>
    </source>
</evidence>
<dbReference type="Proteomes" id="UP000034661">
    <property type="component" value="Unassembled WGS sequence"/>
</dbReference>
<dbReference type="InterPro" id="IPR011129">
    <property type="entry name" value="CSD"/>
</dbReference>
<dbReference type="InterPro" id="IPR012340">
    <property type="entry name" value="NA-bd_OB-fold"/>
</dbReference>
<comment type="subunit">
    <text evidence="9">Homohexamer. The homohexamer assembles into an open ring structure.</text>
</comment>
<dbReference type="InterPro" id="IPR011113">
    <property type="entry name" value="Rho_RNA-bd"/>
</dbReference>
<dbReference type="GO" id="GO:0003723">
    <property type="term" value="F:RNA binding"/>
    <property type="evidence" value="ECO:0007669"/>
    <property type="project" value="UniProtKB-UniRule"/>
</dbReference>
<dbReference type="Pfam" id="PF00006">
    <property type="entry name" value="ATP-synt_ab"/>
    <property type="match status" value="1"/>
</dbReference>
<dbReference type="GO" id="GO:0016787">
    <property type="term" value="F:hydrolase activity"/>
    <property type="evidence" value="ECO:0007669"/>
    <property type="project" value="UniProtKB-KW"/>
</dbReference>
<name>A0A0G1WZK6_9BACT</name>
<dbReference type="InterPro" id="IPR041703">
    <property type="entry name" value="Rho_factor_ATP-bd"/>
</dbReference>
<evidence type="ECO:0000256" key="12">
    <source>
        <dbReference type="SAM" id="MobiDB-lite"/>
    </source>
</evidence>
<keyword evidence="5 9" id="KW-0067">ATP-binding</keyword>
<evidence type="ECO:0000313" key="14">
    <source>
        <dbReference type="EMBL" id="KKU95743.1"/>
    </source>
</evidence>
<dbReference type="CDD" id="cd04459">
    <property type="entry name" value="Rho_CSD"/>
    <property type="match status" value="1"/>
</dbReference>
<keyword evidence="8 9" id="KW-0804">Transcription</keyword>
<feature type="region of interest" description="Disordered" evidence="12">
    <location>
        <begin position="1"/>
        <end position="161"/>
    </location>
</feature>
<proteinExistence type="inferred from homology"/>
<comment type="function">
    <text evidence="9">Facilitates transcription termination by a mechanism that involves Rho binding to the nascent RNA, activation of Rho's RNA-dependent ATPase activity, and release of the mRNA from the DNA template.</text>
</comment>
<dbReference type="InterPro" id="IPR003593">
    <property type="entry name" value="AAA+_ATPase"/>
</dbReference>
<organism evidence="14 15">
    <name type="scientific">Candidatus Gottesmanbacteria bacterium GW2011_GWA1_48_13</name>
    <dbReference type="NCBI Taxonomy" id="1618439"/>
    <lineage>
        <taxon>Bacteria</taxon>
        <taxon>Candidatus Gottesmaniibacteriota</taxon>
    </lineage>
</organism>
<feature type="binding site" evidence="9">
    <location>
        <begin position="298"/>
        <end position="303"/>
    </location>
    <ligand>
        <name>ATP</name>
        <dbReference type="ChEBI" id="CHEBI:30616"/>
    </ligand>
</feature>
<feature type="binding site" evidence="9">
    <location>
        <begin position="286"/>
        <end position="291"/>
    </location>
    <ligand>
        <name>ATP</name>
        <dbReference type="ChEBI" id="CHEBI:30616"/>
    </ligand>
</feature>
<dbReference type="Pfam" id="PF07497">
    <property type="entry name" value="Rho_RNA_bind"/>
    <property type="match status" value="1"/>
</dbReference>
<feature type="compositionally biased region" description="Basic and acidic residues" evidence="12">
    <location>
        <begin position="88"/>
        <end position="98"/>
    </location>
</feature>
<dbReference type="InterPro" id="IPR004665">
    <property type="entry name" value="Term_rho"/>
</dbReference>
<evidence type="ECO:0000256" key="8">
    <source>
        <dbReference type="ARBA" id="ARBA00023163"/>
    </source>
</evidence>
<dbReference type="SUPFAM" id="SSF50249">
    <property type="entry name" value="Nucleic acid-binding proteins"/>
    <property type="match status" value="1"/>
</dbReference>
<feature type="domain" description="Rho RNA-BD" evidence="13">
    <location>
        <begin position="167"/>
        <end position="239"/>
    </location>
</feature>
<dbReference type="NCBIfam" id="NF006886">
    <property type="entry name" value="PRK09376.1"/>
    <property type="match status" value="1"/>
</dbReference>
<dbReference type="PROSITE" id="PS51856">
    <property type="entry name" value="RHO_RNA_BD"/>
    <property type="match status" value="1"/>
</dbReference>
<evidence type="ECO:0000256" key="4">
    <source>
        <dbReference type="ARBA" id="ARBA00022806"/>
    </source>
</evidence>
<evidence type="ECO:0000256" key="10">
    <source>
        <dbReference type="NCBIfam" id="TIGR00767"/>
    </source>
</evidence>
<comment type="similarity">
    <text evidence="9 11">Belongs to the Rho family.</text>
</comment>
<keyword evidence="6 9" id="KW-0694">RNA-binding</keyword>
<dbReference type="PANTHER" id="PTHR46425:SF1">
    <property type="entry name" value="TRANSCRIPTION TERMINATION FACTOR RHO"/>
    <property type="match status" value="1"/>
</dbReference>
<dbReference type="CDD" id="cd01128">
    <property type="entry name" value="rho_factor_C"/>
    <property type="match status" value="1"/>
</dbReference>
<dbReference type="Gene3D" id="3.40.50.300">
    <property type="entry name" value="P-loop containing nucleotide triphosphate hydrolases"/>
    <property type="match status" value="1"/>
</dbReference>
<dbReference type="InterPro" id="IPR000194">
    <property type="entry name" value="ATPase_F1/V1/A1_a/bsu_nucl-bd"/>
</dbReference>
<evidence type="ECO:0000256" key="1">
    <source>
        <dbReference type="ARBA" id="ARBA00022472"/>
    </source>
</evidence>
<feature type="compositionally biased region" description="Polar residues" evidence="12">
    <location>
        <begin position="28"/>
        <end position="40"/>
    </location>
</feature>
<dbReference type="SMART" id="SM00357">
    <property type="entry name" value="CSP"/>
    <property type="match status" value="1"/>
</dbReference>
<keyword evidence="1 9" id="KW-0806">Transcription termination</keyword>
<protein>
    <recommendedName>
        <fullName evidence="9 10">Transcription termination factor Rho</fullName>
        <ecNumber evidence="9 10">3.6.4.-</ecNumber>
    </recommendedName>
    <alternativeName>
        <fullName evidence="9">ATP-dependent helicase Rho</fullName>
    </alternativeName>
</protein>
<dbReference type="HAMAP" id="MF_01884">
    <property type="entry name" value="Rho"/>
    <property type="match status" value="1"/>
</dbReference>
<keyword evidence="7 9" id="KW-0805">Transcription regulation</keyword>
<evidence type="ECO:0000256" key="11">
    <source>
        <dbReference type="PROSITE-ProRule" id="PRU01203"/>
    </source>
</evidence>
<dbReference type="Gene3D" id="2.40.50.140">
    <property type="entry name" value="Nucleic acid-binding proteins"/>
    <property type="match status" value="1"/>
</dbReference>
<dbReference type="GO" id="GO:0004386">
    <property type="term" value="F:helicase activity"/>
    <property type="evidence" value="ECO:0007669"/>
    <property type="project" value="UniProtKB-UniRule"/>
</dbReference>
<feature type="binding site" evidence="9">
    <location>
        <position position="329"/>
    </location>
    <ligand>
        <name>ATP</name>
        <dbReference type="ChEBI" id="CHEBI:30616"/>
    </ligand>
</feature>
<gene>
    <name evidence="9" type="primary">rho</name>
    <name evidence="14" type="ORF">UY27_C0009G0006</name>
</gene>
<evidence type="ECO:0000256" key="2">
    <source>
        <dbReference type="ARBA" id="ARBA00022741"/>
    </source>
</evidence>